<name>A0A3G4ZNR6_9VIRU</name>
<gene>
    <name evidence="1" type="ORF">Terrestrivirus8_8</name>
</gene>
<dbReference type="EMBL" id="MK071986">
    <property type="protein sequence ID" value="AYV76515.1"/>
    <property type="molecule type" value="Genomic_DNA"/>
</dbReference>
<protein>
    <submittedName>
        <fullName evidence="1">Uncharacterized protein</fullName>
    </submittedName>
</protein>
<sequence>MASMMNKFKDFLFKEDRKLKLKMFWIIENNDAEGLTELCKQLKTNNADIGLYFMESWKTIFTKEESEKIKVDMCGVMDFSPLQHACNIKWYDGVKILIDYNIGGMQGCGLSIVNVDKFKEYYNANNTN</sequence>
<reference evidence="1" key="1">
    <citation type="submission" date="2018-10" db="EMBL/GenBank/DDBJ databases">
        <title>Hidden diversity of soil giant viruses.</title>
        <authorList>
            <person name="Schulz F."/>
            <person name="Alteio L."/>
            <person name="Goudeau D."/>
            <person name="Ryan E.M."/>
            <person name="Malmstrom R.R."/>
            <person name="Blanchard J."/>
            <person name="Woyke T."/>
        </authorList>
    </citation>
    <scope>NUCLEOTIDE SEQUENCE</scope>
    <source>
        <strain evidence="1">TEV1</strain>
    </source>
</reference>
<accession>A0A3G4ZNR6</accession>
<evidence type="ECO:0000313" key="1">
    <source>
        <dbReference type="EMBL" id="AYV76515.1"/>
    </source>
</evidence>
<organism evidence="1">
    <name type="scientific">Terrestrivirus sp</name>
    <dbReference type="NCBI Taxonomy" id="2487775"/>
    <lineage>
        <taxon>Viruses</taxon>
        <taxon>Varidnaviria</taxon>
        <taxon>Bamfordvirae</taxon>
        <taxon>Nucleocytoviricota</taxon>
        <taxon>Megaviricetes</taxon>
        <taxon>Imitervirales</taxon>
        <taxon>Mimiviridae</taxon>
        <taxon>Klosneuvirinae</taxon>
    </lineage>
</organism>
<proteinExistence type="predicted"/>